<organism evidence="1">
    <name type="scientific">viral metagenome</name>
    <dbReference type="NCBI Taxonomy" id="1070528"/>
    <lineage>
        <taxon>unclassified sequences</taxon>
        <taxon>metagenomes</taxon>
        <taxon>organismal metagenomes</taxon>
    </lineage>
</organism>
<dbReference type="EMBL" id="MN740254">
    <property type="protein sequence ID" value="QHT96193.1"/>
    <property type="molecule type" value="Genomic_DNA"/>
</dbReference>
<protein>
    <submittedName>
        <fullName evidence="1">Uncharacterized protein</fullName>
    </submittedName>
</protein>
<sequence>MKIQITNKSKINNPVEFIPNNDPAFINSFEGVFDERFFKDANFIHLGENYESYLKYQASNLDALKNSLNSIDLQLEYIWLIIFRNEDERVSTSFVIKTNTNNEGLTIFWRKYLSRAAGSGQNDLFLVRNHENVQEGCIDKIKVKFTDYIKNPNLFLTSL</sequence>
<proteinExistence type="predicted"/>
<evidence type="ECO:0000313" key="1">
    <source>
        <dbReference type="EMBL" id="QHT96193.1"/>
    </source>
</evidence>
<accession>A0A6C0IXJ0</accession>
<name>A0A6C0IXJ0_9ZZZZ</name>
<dbReference type="AlphaFoldDB" id="A0A6C0IXJ0"/>
<reference evidence="1" key="1">
    <citation type="journal article" date="2020" name="Nature">
        <title>Giant virus diversity and host interactions through global metagenomics.</title>
        <authorList>
            <person name="Schulz F."/>
            <person name="Roux S."/>
            <person name="Paez-Espino D."/>
            <person name="Jungbluth S."/>
            <person name="Walsh D.A."/>
            <person name="Denef V.J."/>
            <person name="McMahon K.D."/>
            <person name="Konstantinidis K.T."/>
            <person name="Eloe-Fadrosh E.A."/>
            <person name="Kyrpides N.C."/>
            <person name="Woyke T."/>
        </authorList>
    </citation>
    <scope>NUCLEOTIDE SEQUENCE</scope>
    <source>
        <strain evidence="1">GVMAG-M-3300024302-11</strain>
    </source>
</reference>